<feature type="domain" description="PG-1098 ferredoxin-like" evidence="2">
    <location>
        <begin position="278"/>
        <end position="319"/>
    </location>
</feature>
<gene>
    <name evidence="3" type="ORF">NCTC11179_01484</name>
</gene>
<dbReference type="Gene3D" id="3.40.50.150">
    <property type="entry name" value="Vaccinia Virus protein VP39"/>
    <property type="match status" value="1"/>
</dbReference>
<dbReference type="SUPFAM" id="SSF53335">
    <property type="entry name" value="S-adenosyl-L-methionine-dependent methyltransferases"/>
    <property type="match status" value="1"/>
</dbReference>
<dbReference type="Proteomes" id="UP000255024">
    <property type="component" value="Unassembled WGS sequence"/>
</dbReference>
<protein>
    <submittedName>
        <fullName evidence="3">Uncharacterized protein</fullName>
    </submittedName>
</protein>
<sequence>MDIHLIVQPEVQAYLKEHSQATLTDLAFKKSPFPAIPMSDLLTQIESKQKSKHKLSKWYTTDCIVFPPKLSIEQTSSEECAAYKASLVEGNTLIDLTGGFGIDCYYFAQRIKQVTHCEIQPELSAVVQHNYQQLQQTNITCIAGDSLDYLANSNQQFDYIYLDPARRNQNKEKVFFLSDCTPNIVEHLDILFQHTATVLVKTSPLLDIQAGLSELKHVKAIHIVALQNEVKELLWIIEKGYVGTIVLTAVNLTKKEPQITILDLSDESVATYAEPQTYLYEPNSALLKTGKFNAISAYFNVAKLHQHSQLYTSETLVDFSGRRFKIKQHLPYNKATAKEYLQQQKANVTVRNFPIKVDELRKKWKIKEGGDTYIFFTTTLSNQKVFLICEPV</sequence>
<organism evidence="3 4">
    <name type="scientific">Myroides odoratus</name>
    <name type="common">Flavobacterium odoratum</name>
    <dbReference type="NCBI Taxonomy" id="256"/>
    <lineage>
        <taxon>Bacteria</taxon>
        <taxon>Pseudomonadati</taxon>
        <taxon>Bacteroidota</taxon>
        <taxon>Flavobacteriia</taxon>
        <taxon>Flavobacteriales</taxon>
        <taxon>Flavobacteriaceae</taxon>
        <taxon>Myroides</taxon>
    </lineage>
</organism>
<dbReference type="PANTHER" id="PTHR14741">
    <property type="entry name" value="S-ADENOSYLMETHIONINE-DEPENDENT METHYLTRANSFERASE RELATED"/>
    <property type="match status" value="1"/>
</dbReference>
<dbReference type="AlphaFoldDB" id="A0A378RLQ5"/>
<dbReference type="CDD" id="cd02440">
    <property type="entry name" value="AdoMet_MTases"/>
    <property type="match status" value="1"/>
</dbReference>
<accession>A0A378RLQ5</accession>
<dbReference type="Pfam" id="PF18096">
    <property type="entry name" value="Thump_like"/>
    <property type="match status" value="1"/>
</dbReference>
<dbReference type="Pfam" id="PF22013">
    <property type="entry name" value="PG_1098_Fer"/>
    <property type="match status" value="1"/>
</dbReference>
<dbReference type="EMBL" id="UGQL01000001">
    <property type="protein sequence ID" value="STZ27946.1"/>
    <property type="molecule type" value="Genomic_DNA"/>
</dbReference>
<keyword evidence="4" id="KW-1185">Reference proteome</keyword>
<feature type="domain" description="THUMP-like" evidence="1">
    <location>
        <begin position="321"/>
        <end position="391"/>
    </location>
</feature>
<evidence type="ECO:0000313" key="3">
    <source>
        <dbReference type="EMBL" id="STZ27946.1"/>
    </source>
</evidence>
<evidence type="ECO:0000259" key="2">
    <source>
        <dbReference type="Pfam" id="PF22013"/>
    </source>
</evidence>
<dbReference type="InterPro" id="IPR029063">
    <property type="entry name" value="SAM-dependent_MTases_sf"/>
</dbReference>
<reference evidence="3 4" key="1">
    <citation type="submission" date="2018-06" db="EMBL/GenBank/DDBJ databases">
        <authorList>
            <consortium name="Pathogen Informatics"/>
            <person name="Doyle S."/>
        </authorList>
    </citation>
    <scope>NUCLEOTIDE SEQUENCE [LARGE SCALE GENOMIC DNA]</scope>
    <source>
        <strain evidence="3 4">NCTC11179</strain>
    </source>
</reference>
<dbReference type="RefSeq" id="WP_115090784.1">
    <property type="nucleotide sequence ID" value="NZ_CP068107.1"/>
</dbReference>
<evidence type="ECO:0000313" key="4">
    <source>
        <dbReference type="Proteomes" id="UP000255024"/>
    </source>
</evidence>
<proteinExistence type="predicted"/>
<dbReference type="PANTHER" id="PTHR14741:SF32">
    <property type="entry name" value="TRIMETHYLGUANOSINE SYNTHASE"/>
    <property type="match status" value="1"/>
</dbReference>
<dbReference type="InterPro" id="IPR041497">
    <property type="entry name" value="Thump-like"/>
</dbReference>
<dbReference type="Gene3D" id="1.10.10.1110">
    <property type="entry name" value="Methyltransferase PG1098, N-terminal domain"/>
    <property type="match status" value="1"/>
</dbReference>
<evidence type="ECO:0000259" key="1">
    <source>
        <dbReference type="Pfam" id="PF18096"/>
    </source>
</evidence>
<dbReference type="InterPro" id="IPR054168">
    <property type="entry name" value="PG_1098_Fer"/>
</dbReference>
<name>A0A378RLQ5_MYROD</name>